<dbReference type="AlphaFoldDB" id="A0A2K9DLL8"/>
<feature type="transmembrane region" description="Helical" evidence="2">
    <location>
        <begin position="17"/>
        <end position="37"/>
    </location>
</feature>
<sequence length="141" mass="14816">MIGLSALRLRLPHPVRWLVAVCFAAAVIVGLMGMHTISSGHTAPTTSENVEMPGGAPHHSSAPATGDEDAEACASCSPSGGHDVLMMMCVLALLAAALVLLVPRAAWSSVWERHALRPPVTRCRPAPDRPPSLLELSISRT</sequence>
<keyword evidence="2" id="KW-0472">Membrane</keyword>
<evidence type="ECO:0000256" key="2">
    <source>
        <dbReference type="SAM" id="Phobius"/>
    </source>
</evidence>
<dbReference type="Pfam" id="PF19650">
    <property type="entry name" value="DUF6153"/>
    <property type="match status" value="1"/>
</dbReference>
<proteinExistence type="predicted"/>
<dbReference type="Proteomes" id="UP000233276">
    <property type="component" value="Chromosome"/>
</dbReference>
<evidence type="ECO:0000313" key="4">
    <source>
        <dbReference type="Proteomes" id="UP000233276"/>
    </source>
</evidence>
<keyword evidence="2" id="KW-1133">Transmembrane helix</keyword>
<evidence type="ECO:0000313" key="3">
    <source>
        <dbReference type="EMBL" id="AUG28046.1"/>
    </source>
</evidence>
<gene>
    <name evidence="3" type="ORF">CXR34_00265</name>
</gene>
<feature type="region of interest" description="Disordered" evidence="1">
    <location>
        <begin position="42"/>
        <end position="73"/>
    </location>
</feature>
<dbReference type="InterPro" id="IPR046151">
    <property type="entry name" value="DUF6153"/>
</dbReference>
<dbReference type="KEGG" id="mhos:CXR34_00265"/>
<evidence type="ECO:0000256" key="1">
    <source>
        <dbReference type="SAM" id="MobiDB-lite"/>
    </source>
</evidence>
<organism evidence="3 4">
    <name type="scientific">Microbacterium hominis</name>
    <dbReference type="NCBI Taxonomy" id="162426"/>
    <lineage>
        <taxon>Bacteria</taxon>
        <taxon>Bacillati</taxon>
        <taxon>Actinomycetota</taxon>
        <taxon>Actinomycetes</taxon>
        <taxon>Micrococcales</taxon>
        <taxon>Microbacteriaceae</taxon>
        <taxon>Microbacterium</taxon>
    </lineage>
</organism>
<keyword evidence="2" id="KW-0812">Transmembrane</keyword>
<accession>A0A2K9DLL8</accession>
<protein>
    <submittedName>
        <fullName evidence="3">Uncharacterized protein</fullName>
    </submittedName>
</protein>
<feature type="transmembrane region" description="Helical" evidence="2">
    <location>
        <begin position="84"/>
        <end position="107"/>
    </location>
</feature>
<reference evidence="3 4" key="1">
    <citation type="submission" date="2017-12" db="EMBL/GenBank/DDBJ databases">
        <title>Isolation and characterization of estrogens degradatiion strain Microbacterium hominis SJTG1.</title>
        <authorList>
            <person name="Xiong W."/>
            <person name="Yin C."/>
            <person name="Zheng D."/>
            <person name="Liang R."/>
        </authorList>
    </citation>
    <scope>NUCLEOTIDE SEQUENCE [LARGE SCALE GENOMIC DNA]</scope>
    <source>
        <strain evidence="3 4">SJTG1</strain>
    </source>
</reference>
<dbReference type="RefSeq" id="WP_067121074.1">
    <property type="nucleotide sequence ID" value="NZ_CP025299.1"/>
</dbReference>
<name>A0A2K9DLL8_9MICO</name>
<dbReference type="EMBL" id="CP025299">
    <property type="protein sequence ID" value="AUG28046.1"/>
    <property type="molecule type" value="Genomic_DNA"/>
</dbReference>